<organism evidence="3 4">
    <name type="scientific">Streptomyces agglomeratus</name>
    <dbReference type="NCBI Taxonomy" id="285458"/>
    <lineage>
        <taxon>Bacteria</taxon>
        <taxon>Bacillati</taxon>
        <taxon>Actinomycetota</taxon>
        <taxon>Actinomycetes</taxon>
        <taxon>Kitasatosporales</taxon>
        <taxon>Streptomycetaceae</taxon>
        <taxon>Streptomyces</taxon>
    </lineage>
</organism>
<dbReference type="Proteomes" id="UP000095759">
    <property type="component" value="Unassembled WGS sequence"/>
</dbReference>
<keyword evidence="2" id="KW-1133">Transmembrane helix</keyword>
<protein>
    <submittedName>
        <fullName evidence="3">Uncharacterized protein</fullName>
    </submittedName>
</protein>
<keyword evidence="2" id="KW-0472">Membrane</keyword>
<dbReference type="AlphaFoldDB" id="A0A1E5P682"/>
<dbReference type="STRING" id="285458.BGM19_25230"/>
<name>A0A1E5P682_9ACTN</name>
<keyword evidence="4" id="KW-1185">Reference proteome</keyword>
<feature type="compositionally biased region" description="Low complexity" evidence="1">
    <location>
        <begin position="59"/>
        <end position="70"/>
    </location>
</feature>
<evidence type="ECO:0000313" key="3">
    <source>
        <dbReference type="EMBL" id="OEJ25032.1"/>
    </source>
</evidence>
<sequence length="292" mass="30500">MSMPPPQQPPSPYGPPQQPNPYGGQPYPQPQQPQFPQQQSYPGQPHPPQQYPGQGGWGQPPMGQPAMGQPPMMPPPRKSGAGKVIAIVAACLVGIGLIGFVVPRVLEANAVTTGAGFPAAKYRLTVPKTMLDGEFKLAQDLSQTKGKEALAGTYDSKIRNPRPVVGQYTSGTPAELGVLVISGMYGQFKDPESARAKMMAGAEEGEGAAVAVPAKDVTPAGSGITLTCQVLTSTQSGATVTMPMCAWADENTGASVAVVTPETSKQDPASVDLEKIAETTLKVREESRQPIG</sequence>
<feature type="region of interest" description="Disordered" evidence="1">
    <location>
        <begin position="1"/>
        <end position="79"/>
    </location>
</feature>
<accession>A0A1E5P682</accession>
<evidence type="ECO:0000256" key="2">
    <source>
        <dbReference type="SAM" id="Phobius"/>
    </source>
</evidence>
<gene>
    <name evidence="3" type="ORF">AS594_11585</name>
</gene>
<reference evidence="3 4" key="1">
    <citation type="submission" date="2016-08" db="EMBL/GenBank/DDBJ databases">
        <title>Complete genome sequence of Streptomyces agglomeratus strain 6-3-2, a novel anti-MRSA actinomycete isolated from Wuli of Tebit, China.</title>
        <authorList>
            <person name="Chen X."/>
        </authorList>
    </citation>
    <scope>NUCLEOTIDE SEQUENCE [LARGE SCALE GENOMIC DNA]</scope>
    <source>
        <strain evidence="3 4">6-3-2</strain>
    </source>
</reference>
<evidence type="ECO:0000313" key="4">
    <source>
        <dbReference type="Proteomes" id="UP000095759"/>
    </source>
</evidence>
<proteinExistence type="predicted"/>
<dbReference type="OrthoDB" id="4333093at2"/>
<dbReference type="EMBL" id="MEHJ01000001">
    <property type="protein sequence ID" value="OEJ25032.1"/>
    <property type="molecule type" value="Genomic_DNA"/>
</dbReference>
<dbReference type="SUPFAM" id="SSF81995">
    <property type="entry name" value="beta-sandwich domain of Sec23/24"/>
    <property type="match status" value="1"/>
</dbReference>
<dbReference type="RefSeq" id="WP_069933005.1">
    <property type="nucleotide sequence ID" value="NZ_MEHJ01000001.1"/>
</dbReference>
<keyword evidence="2" id="KW-0812">Transmembrane</keyword>
<feature type="transmembrane region" description="Helical" evidence="2">
    <location>
        <begin position="81"/>
        <end position="102"/>
    </location>
</feature>
<evidence type="ECO:0000256" key="1">
    <source>
        <dbReference type="SAM" id="MobiDB-lite"/>
    </source>
</evidence>
<feature type="compositionally biased region" description="Low complexity" evidence="1">
    <location>
        <begin position="34"/>
        <end position="43"/>
    </location>
</feature>
<comment type="caution">
    <text evidence="3">The sequence shown here is derived from an EMBL/GenBank/DDBJ whole genome shotgun (WGS) entry which is preliminary data.</text>
</comment>
<feature type="compositionally biased region" description="Pro residues" evidence="1">
    <location>
        <begin position="1"/>
        <end position="19"/>
    </location>
</feature>